<dbReference type="RefSeq" id="WP_170669074.1">
    <property type="nucleotide sequence ID" value="NZ_CP052766.1"/>
</dbReference>
<dbReference type="KEGG" id="apel:CA267_015100"/>
<reference evidence="8 9" key="2">
    <citation type="submission" date="2020-04" db="EMBL/GenBank/DDBJ databases">
        <title>Complete genome sequence of Alteromonas pelagimontana 5.12T.</title>
        <authorList>
            <person name="Sinha R.K."/>
            <person name="Krishnan K.P."/>
            <person name="Kurian J.P."/>
        </authorList>
    </citation>
    <scope>NUCLEOTIDE SEQUENCE [LARGE SCALE GENOMIC DNA]</scope>
    <source>
        <strain evidence="8 9">5.12</strain>
    </source>
</reference>
<dbReference type="Proteomes" id="UP000219285">
    <property type="component" value="Chromosome"/>
</dbReference>
<evidence type="ECO:0000313" key="9">
    <source>
        <dbReference type="Proteomes" id="UP000219285"/>
    </source>
</evidence>
<keyword evidence="4" id="KW-0904">Protein phosphatase</keyword>
<dbReference type="EMBL" id="CP052766">
    <property type="protein sequence ID" value="QJR81985.1"/>
    <property type="molecule type" value="Genomic_DNA"/>
</dbReference>
<evidence type="ECO:0000313" key="8">
    <source>
        <dbReference type="EMBL" id="QJR81985.1"/>
    </source>
</evidence>
<evidence type="ECO:0000256" key="4">
    <source>
        <dbReference type="ARBA" id="ARBA00022912"/>
    </source>
</evidence>
<evidence type="ECO:0000256" key="3">
    <source>
        <dbReference type="ARBA" id="ARBA00022801"/>
    </source>
</evidence>
<evidence type="ECO:0000256" key="2">
    <source>
        <dbReference type="ARBA" id="ARBA00013064"/>
    </source>
</evidence>
<evidence type="ECO:0000256" key="5">
    <source>
        <dbReference type="ARBA" id="ARBA00051722"/>
    </source>
</evidence>
<keyword evidence="9" id="KW-1185">Reference proteome</keyword>
<dbReference type="AlphaFoldDB" id="A0A6M4MHD8"/>
<reference evidence="9" key="1">
    <citation type="submission" date="2014-12" db="EMBL/GenBank/DDBJ databases">
        <title>Complete genome sequence of a multi-drug resistant Klebsiella pneumoniae.</title>
        <authorList>
            <person name="Hua X."/>
            <person name="Chen Q."/>
            <person name="Li X."/>
            <person name="Feng Y."/>
            <person name="Ruan Z."/>
            <person name="Yu Y."/>
        </authorList>
    </citation>
    <scope>NUCLEOTIDE SEQUENCE [LARGE SCALE GENOMIC DNA]</scope>
    <source>
        <strain evidence="9">5.12</strain>
    </source>
</reference>
<feature type="active site" description="Proton donor" evidence="6">
    <location>
        <position position="154"/>
    </location>
</feature>
<feature type="active site" evidence="6">
    <location>
        <position position="56"/>
    </location>
</feature>
<dbReference type="PRINTS" id="PR00719">
    <property type="entry name" value="LMWPTPASE"/>
</dbReference>
<feature type="domain" description="Phosphotyrosine protein phosphatase I" evidence="7">
    <location>
        <begin position="44"/>
        <end position="180"/>
    </location>
</feature>
<dbReference type="Pfam" id="PF01451">
    <property type="entry name" value="LMWPc"/>
    <property type="match status" value="1"/>
</dbReference>
<dbReference type="EC" id="3.1.3.48" evidence="2"/>
<dbReference type="PANTHER" id="PTHR11717:SF31">
    <property type="entry name" value="LOW MOLECULAR WEIGHT PROTEIN-TYROSINE-PHOSPHATASE ETP-RELATED"/>
    <property type="match status" value="1"/>
</dbReference>
<dbReference type="InterPro" id="IPR023485">
    <property type="entry name" value="Ptyr_pPase"/>
</dbReference>
<comment type="catalytic activity">
    <reaction evidence="5">
        <text>O-phospho-L-tyrosyl-[protein] + H2O = L-tyrosyl-[protein] + phosphate</text>
        <dbReference type="Rhea" id="RHEA:10684"/>
        <dbReference type="Rhea" id="RHEA-COMP:10136"/>
        <dbReference type="Rhea" id="RHEA-COMP:20101"/>
        <dbReference type="ChEBI" id="CHEBI:15377"/>
        <dbReference type="ChEBI" id="CHEBI:43474"/>
        <dbReference type="ChEBI" id="CHEBI:46858"/>
        <dbReference type="ChEBI" id="CHEBI:61978"/>
        <dbReference type="EC" id="3.1.3.48"/>
    </reaction>
</comment>
<evidence type="ECO:0000256" key="6">
    <source>
        <dbReference type="PIRSR" id="PIRSR617867-1"/>
    </source>
</evidence>
<name>A0A6M4MHD8_9ALTE</name>
<dbReference type="InterPro" id="IPR017867">
    <property type="entry name" value="Tyr_phospatase_low_mol_wt"/>
</dbReference>
<organism evidence="8 9">
    <name type="scientific">Alteromonas pelagimontana</name>
    <dbReference type="NCBI Taxonomy" id="1858656"/>
    <lineage>
        <taxon>Bacteria</taxon>
        <taxon>Pseudomonadati</taxon>
        <taxon>Pseudomonadota</taxon>
        <taxon>Gammaproteobacteria</taxon>
        <taxon>Alteromonadales</taxon>
        <taxon>Alteromonadaceae</taxon>
        <taxon>Alteromonas/Salinimonas group</taxon>
        <taxon>Alteromonas</taxon>
    </lineage>
</organism>
<sequence>MSISQKIADRFGSKKGVLRYFYFNFLNGLGRFRAHGTSNLAGTKRLVFICSGNICRSPFGEYVSKSLGFPAVSFGLHCRGGDKAFEKTISVAASLGYNLEEHRSINIKEYQPEEGDLLIAMEPAHVKELKLQYPSTPILLIGMLTDTKIVYLHDPYSTNQVFFKDCLQKIEQATKAAIKGIRSTS</sequence>
<dbReference type="InterPro" id="IPR050438">
    <property type="entry name" value="LMW_PTPase"/>
</dbReference>
<dbReference type="PANTHER" id="PTHR11717">
    <property type="entry name" value="LOW MOLECULAR WEIGHT PROTEIN TYROSINE PHOSPHATASE"/>
    <property type="match status" value="1"/>
</dbReference>
<evidence type="ECO:0000256" key="1">
    <source>
        <dbReference type="ARBA" id="ARBA00011063"/>
    </source>
</evidence>
<gene>
    <name evidence="8" type="ORF">CA267_015100</name>
</gene>
<evidence type="ECO:0000259" key="7">
    <source>
        <dbReference type="SMART" id="SM00226"/>
    </source>
</evidence>
<keyword evidence="3" id="KW-0378">Hydrolase</keyword>
<accession>A0A6M4MHD8</accession>
<dbReference type="SUPFAM" id="SSF52788">
    <property type="entry name" value="Phosphotyrosine protein phosphatases I"/>
    <property type="match status" value="1"/>
</dbReference>
<dbReference type="SMART" id="SM00226">
    <property type="entry name" value="LMWPc"/>
    <property type="match status" value="1"/>
</dbReference>
<comment type="similarity">
    <text evidence="1">Belongs to the low molecular weight phosphotyrosine protein phosphatase family.</text>
</comment>
<dbReference type="GO" id="GO:0004725">
    <property type="term" value="F:protein tyrosine phosphatase activity"/>
    <property type="evidence" value="ECO:0007669"/>
    <property type="project" value="UniProtKB-EC"/>
</dbReference>
<feature type="active site" description="Nucleophile" evidence="6">
    <location>
        <position position="50"/>
    </location>
</feature>
<proteinExistence type="inferred from homology"/>
<dbReference type="Gene3D" id="3.40.50.2300">
    <property type="match status" value="1"/>
</dbReference>
<dbReference type="InterPro" id="IPR036196">
    <property type="entry name" value="Ptyr_pPase_sf"/>
</dbReference>
<protein>
    <recommendedName>
        <fullName evidence="2">protein-tyrosine-phosphatase</fullName>
        <ecNumber evidence="2">3.1.3.48</ecNumber>
    </recommendedName>
</protein>